<dbReference type="Proteomes" id="UP000287144">
    <property type="component" value="Unassembled WGS sequence"/>
</dbReference>
<dbReference type="SUPFAM" id="SSF55031">
    <property type="entry name" value="Bacterial exopeptidase dimerisation domain"/>
    <property type="match status" value="1"/>
</dbReference>
<dbReference type="InterPro" id="IPR017144">
    <property type="entry name" value="Xaa-Arg_dipeptidase"/>
</dbReference>
<dbReference type="PANTHER" id="PTHR30575:SF0">
    <property type="entry name" value="XAA-ARG DIPEPTIDASE"/>
    <property type="match status" value="1"/>
</dbReference>
<name>A0A428SUM2_9HYPO</name>
<dbReference type="InterPro" id="IPR036264">
    <property type="entry name" value="Bact_exopeptidase_dim_dom"/>
</dbReference>
<dbReference type="AlphaFoldDB" id="A0A428SUM2"/>
<evidence type="ECO:0000256" key="1">
    <source>
        <dbReference type="ARBA" id="ARBA00006247"/>
    </source>
</evidence>
<sequence>MTQTNEHPTFSFGLARRLIDERLSELSLPLRQEISLPLHENPETAYKEFFAHDLIVNYLASLGFQIKKSTWKLQTSFEAIFGDGGRQVVFCAEYDALPDLGHACGHNLIACSSVGAFLGAAHVMAKMKIPGRLRLLGTPAEEGLCGKSVLIDAGAFNPPEDIAAAIMAHAIPASLMNFGPGVSGIAGFKFNASHIFKVEFTGQAAHAAGEPWKGVNALDAAVGAYTNIALLRQQTFPDERIHGVIEHGGMVPGIIPDYSRMMWYVRAPTIQRADRLLKRVKASRQLFMNMRANGALCGAYIEDMASFGANVVMDAEPTAASTDMGNVSHIVPSFHGGFVIPAEPTTTLHTPEFAAAAKTQEAHDAAIKAAMGMAMTAVRVLVDDNIAAAARADFEKDDDV</sequence>
<protein>
    <recommendedName>
        <fullName evidence="2">Peptidase M20 domain-containing protein 2</fullName>
    </recommendedName>
</protein>
<comment type="similarity">
    <text evidence="1 2">Belongs to the peptidase M20A family.</text>
</comment>
<dbReference type="Gene3D" id="3.30.70.360">
    <property type="match status" value="1"/>
</dbReference>
<organism evidence="4 5">
    <name type="scientific">Fusarium oligoseptatum</name>
    <dbReference type="NCBI Taxonomy" id="2604345"/>
    <lineage>
        <taxon>Eukaryota</taxon>
        <taxon>Fungi</taxon>
        <taxon>Dikarya</taxon>
        <taxon>Ascomycota</taxon>
        <taxon>Pezizomycotina</taxon>
        <taxon>Sordariomycetes</taxon>
        <taxon>Hypocreomycetidae</taxon>
        <taxon>Hypocreales</taxon>
        <taxon>Nectriaceae</taxon>
        <taxon>Fusarium</taxon>
        <taxon>Fusarium solani species complex</taxon>
    </lineage>
</organism>
<evidence type="ECO:0000313" key="5">
    <source>
        <dbReference type="Proteomes" id="UP000287144"/>
    </source>
</evidence>
<evidence type="ECO:0000313" key="4">
    <source>
        <dbReference type="EMBL" id="RSL93474.1"/>
    </source>
</evidence>
<dbReference type="InterPro" id="IPR011650">
    <property type="entry name" value="Peptidase_M20_dimer"/>
</dbReference>
<keyword evidence="5" id="KW-1185">Reference proteome</keyword>
<dbReference type="InterPro" id="IPR052030">
    <property type="entry name" value="Peptidase_M20/M20A_hydrolases"/>
</dbReference>
<evidence type="ECO:0000256" key="2">
    <source>
        <dbReference type="PIRNR" id="PIRNR037226"/>
    </source>
</evidence>
<dbReference type="PANTHER" id="PTHR30575">
    <property type="entry name" value="PEPTIDASE M20"/>
    <property type="match status" value="1"/>
</dbReference>
<dbReference type="Pfam" id="PF01546">
    <property type="entry name" value="Peptidase_M20"/>
    <property type="match status" value="1"/>
</dbReference>
<gene>
    <name evidence="4" type="ORF">CEP52_013221</name>
</gene>
<dbReference type="FunFam" id="3.30.70.360:FF:000004">
    <property type="entry name" value="Peptidase M20 domain-containing protein 2"/>
    <property type="match status" value="1"/>
</dbReference>
<proteinExistence type="inferred from homology"/>
<reference evidence="4 5" key="1">
    <citation type="submission" date="2017-06" db="EMBL/GenBank/DDBJ databases">
        <title>Comparative genomic analysis of Ambrosia Fusariam Clade fungi.</title>
        <authorList>
            <person name="Stajich J.E."/>
            <person name="Carrillo J."/>
            <person name="Kijimoto T."/>
            <person name="Eskalen A."/>
            <person name="O'Donnell K."/>
            <person name="Kasson M."/>
        </authorList>
    </citation>
    <scope>NUCLEOTIDE SEQUENCE [LARGE SCALE GENOMIC DNA]</scope>
    <source>
        <strain evidence="4 5">NRRL62579</strain>
    </source>
</reference>
<dbReference type="CDD" id="cd03887">
    <property type="entry name" value="M20_Acy1L2"/>
    <property type="match status" value="1"/>
</dbReference>
<evidence type="ECO:0000259" key="3">
    <source>
        <dbReference type="Pfam" id="PF07687"/>
    </source>
</evidence>
<dbReference type="PIRSF" id="PIRSF037226">
    <property type="entry name" value="Amidohydrolase_ACY1L2_prd"/>
    <property type="match status" value="1"/>
</dbReference>
<comment type="caution">
    <text evidence="4">The sequence shown here is derived from an EMBL/GenBank/DDBJ whole genome shotgun (WGS) entry which is preliminary data.</text>
</comment>
<dbReference type="EMBL" id="NKCK01000184">
    <property type="protein sequence ID" value="RSL93474.1"/>
    <property type="molecule type" value="Genomic_DNA"/>
</dbReference>
<dbReference type="Gene3D" id="3.40.630.10">
    <property type="entry name" value="Zn peptidases"/>
    <property type="match status" value="1"/>
</dbReference>
<feature type="domain" description="Peptidase M20 dimerisation" evidence="3">
    <location>
        <begin position="196"/>
        <end position="282"/>
    </location>
</feature>
<dbReference type="InterPro" id="IPR002933">
    <property type="entry name" value="Peptidase_M20"/>
</dbReference>
<dbReference type="GO" id="GO:0016805">
    <property type="term" value="F:dipeptidase activity"/>
    <property type="evidence" value="ECO:0007669"/>
    <property type="project" value="InterPro"/>
</dbReference>
<accession>A0A428SUM2</accession>
<dbReference type="Pfam" id="PF07687">
    <property type="entry name" value="M20_dimer"/>
    <property type="match status" value="1"/>
</dbReference>
<dbReference type="SUPFAM" id="SSF53187">
    <property type="entry name" value="Zn-dependent exopeptidases"/>
    <property type="match status" value="1"/>
</dbReference>